<name>A0AAN8IUG0_PATCE</name>
<keyword evidence="2" id="KW-1185">Reference proteome</keyword>
<reference evidence="1 2" key="1">
    <citation type="submission" date="2024-01" db="EMBL/GenBank/DDBJ databases">
        <title>The genome of the rayed Mediterranean limpet Patella caerulea (Linnaeus, 1758).</title>
        <authorList>
            <person name="Anh-Thu Weber A."/>
            <person name="Halstead-Nussloch G."/>
        </authorList>
    </citation>
    <scope>NUCLEOTIDE SEQUENCE [LARGE SCALE GENOMIC DNA]</scope>
    <source>
        <strain evidence="1">AATW-2023a</strain>
        <tissue evidence="1">Whole specimen</tissue>
    </source>
</reference>
<dbReference type="Proteomes" id="UP001347796">
    <property type="component" value="Unassembled WGS sequence"/>
</dbReference>
<dbReference type="PANTHER" id="PTHR47331:SF1">
    <property type="entry name" value="GAG-LIKE PROTEIN"/>
    <property type="match status" value="1"/>
</dbReference>
<dbReference type="GO" id="GO:0003676">
    <property type="term" value="F:nucleic acid binding"/>
    <property type="evidence" value="ECO:0007669"/>
    <property type="project" value="InterPro"/>
</dbReference>
<protein>
    <recommendedName>
        <fullName evidence="3">Integrase catalytic domain-containing protein</fullName>
    </recommendedName>
</protein>
<dbReference type="PANTHER" id="PTHR47331">
    <property type="entry name" value="PHD-TYPE DOMAIN-CONTAINING PROTEIN"/>
    <property type="match status" value="1"/>
</dbReference>
<gene>
    <name evidence="1" type="ORF">SNE40_023748</name>
</gene>
<dbReference type="InterPro" id="IPR012337">
    <property type="entry name" value="RNaseH-like_sf"/>
</dbReference>
<comment type="caution">
    <text evidence="1">The sequence shown here is derived from an EMBL/GenBank/DDBJ whole genome shotgun (WGS) entry which is preliminary data.</text>
</comment>
<dbReference type="EMBL" id="JAZGQO010000040">
    <property type="protein sequence ID" value="KAK6165000.1"/>
    <property type="molecule type" value="Genomic_DNA"/>
</dbReference>
<organism evidence="1 2">
    <name type="scientific">Patella caerulea</name>
    <name type="common">Rayed Mediterranean limpet</name>
    <dbReference type="NCBI Taxonomy" id="87958"/>
    <lineage>
        <taxon>Eukaryota</taxon>
        <taxon>Metazoa</taxon>
        <taxon>Spiralia</taxon>
        <taxon>Lophotrochozoa</taxon>
        <taxon>Mollusca</taxon>
        <taxon>Gastropoda</taxon>
        <taxon>Patellogastropoda</taxon>
        <taxon>Patelloidea</taxon>
        <taxon>Patellidae</taxon>
        <taxon>Patella</taxon>
    </lineage>
</organism>
<dbReference type="Gene3D" id="3.30.420.10">
    <property type="entry name" value="Ribonuclease H-like superfamily/Ribonuclease H"/>
    <property type="match status" value="1"/>
</dbReference>
<dbReference type="AlphaFoldDB" id="A0AAN8IUG0"/>
<proteinExistence type="predicted"/>
<dbReference type="SUPFAM" id="SSF53098">
    <property type="entry name" value="Ribonuclease H-like"/>
    <property type="match status" value="1"/>
</dbReference>
<evidence type="ECO:0000313" key="1">
    <source>
        <dbReference type="EMBL" id="KAK6165000.1"/>
    </source>
</evidence>
<evidence type="ECO:0008006" key="3">
    <source>
        <dbReference type="Google" id="ProtNLM"/>
    </source>
</evidence>
<sequence length="335" mass="38416">MVAAKLPPKKVSRGVKANELGTVINGPEFLRISSNEWPITPNVSIDREDTELKKYHVRNAKILAAQLNQDNTLLDPRGFSSWTRLVMVTARILSPRIKWLKDLTTTIFRWPSHKRINEAKLYWIRDAQKDLDFDNRHIMKLEPIYDDTDQVYRVGGRIHNAPISYDIRHPYLLPKKSYISYLIALEGHKYSLHGGHLRTAAEIRKTYWIIGDINLSRQVVRQCVICIRYRGKTVEQRMAGLPHFRIKPCTPPFQTTIVDYLGPVNVKLNRNTVTKGYCAVFTCAVTRAVHLECVQDLSTAAFLQALERFISIRGAPGLYISDNATCFRGADNEIR</sequence>
<accession>A0AAN8IUG0</accession>
<dbReference type="InterPro" id="IPR036397">
    <property type="entry name" value="RNaseH_sf"/>
</dbReference>
<evidence type="ECO:0000313" key="2">
    <source>
        <dbReference type="Proteomes" id="UP001347796"/>
    </source>
</evidence>